<sequence length="53" mass="6199">MTSIPSRQMIWRHIWKKRNCLGNTKQHPNCSRTAVNSLRHKAFLGISCIDCLF</sequence>
<reference evidence="1 2" key="1">
    <citation type="journal article" date="2020" name="Nature">
        <title>Six reference-quality genomes reveal evolution of bat adaptations.</title>
        <authorList>
            <person name="Jebb D."/>
            <person name="Huang Z."/>
            <person name="Pippel M."/>
            <person name="Hughes G.M."/>
            <person name="Lavrichenko K."/>
            <person name="Devanna P."/>
            <person name="Winkler S."/>
            <person name="Jermiin L.S."/>
            <person name="Skirmuntt E.C."/>
            <person name="Katzourakis A."/>
            <person name="Burkitt-Gray L."/>
            <person name="Ray D.A."/>
            <person name="Sullivan K.A.M."/>
            <person name="Roscito J.G."/>
            <person name="Kirilenko B.M."/>
            <person name="Davalos L.M."/>
            <person name="Corthals A.P."/>
            <person name="Power M.L."/>
            <person name="Jones G."/>
            <person name="Ransome R.D."/>
            <person name="Dechmann D.K.N."/>
            <person name="Locatelli A.G."/>
            <person name="Puechmaille S.J."/>
            <person name="Fedrigo O."/>
            <person name="Jarvis E.D."/>
            <person name="Hiller M."/>
            <person name="Vernes S.C."/>
            <person name="Myers E.W."/>
            <person name="Teeling E.C."/>
        </authorList>
    </citation>
    <scope>NUCLEOTIDE SEQUENCE [LARGE SCALE GENOMIC DNA]</scope>
    <source>
        <strain evidence="1">Bat1K_MPI-CBG_1</strain>
    </source>
</reference>
<dbReference type="AlphaFoldDB" id="A0A834BMR9"/>
<keyword evidence="1" id="KW-0812">Transmembrane</keyword>
<organism evidence="1 2">
    <name type="scientific">Phyllostomus discolor</name>
    <name type="common">pale spear-nosed bat</name>
    <dbReference type="NCBI Taxonomy" id="89673"/>
    <lineage>
        <taxon>Eukaryota</taxon>
        <taxon>Metazoa</taxon>
        <taxon>Chordata</taxon>
        <taxon>Craniata</taxon>
        <taxon>Vertebrata</taxon>
        <taxon>Euteleostomi</taxon>
        <taxon>Mammalia</taxon>
        <taxon>Eutheria</taxon>
        <taxon>Laurasiatheria</taxon>
        <taxon>Chiroptera</taxon>
        <taxon>Yangochiroptera</taxon>
        <taxon>Phyllostomidae</taxon>
        <taxon>Phyllostominae</taxon>
        <taxon>Phyllostomus</taxon>
    </lineage>
</organism>
<name>A0A834BMR9_9CHIR</name>
<dbReference type="EMBL" id="JABVXQ010000001">
    <property type="protein sequence ID" value="KAF6133397.1"/>
    <property type="molecule type" value="Genomic_DNA"/>
</dbReference>
<protein>
    <submittedName>
        <fullName evidence="1">Transmembrane protein 87A</fullName>
    </submittedName>
</protein>
<keyword evidence="1" id="KW-0472">Membrane</keyword>
<evidence type="ECO:0000313" key="1">
    <source>
        <dbReference type="EMBL" id="KAF6133397.1"/>
    </source>
</evidence>
<gene>
    <name evidence="1" type="ORF">HJG60_019226</name>
</gene>
<proteinExistence type="predicted"/>
<dbReference type="Proteomes" id="UP000664940">
    <property type="component" value="Unassembled WGS sequence"/>
</dbReference>
<evidence type="ECO:0000313" key="2">
    <source>
        <dbReference type="Proteomes" id="UP000664940"/>
    </source>
</evidence>
<comment type="caution">
    <text evidence="1">The sequence shown here is derived from an EMBL/GenBank/DDBJ whole genome shotgun (WGS) entry which is preliminary data.</text>
</comment>
<accession>A0A834BMR9</accession>